<feature type="region of interest" description="Disordered" evidence="1">
    <location>
        <begin position="60"/>
        <end position="115"/>
    </location>
</feature>
<accession>A0AAV7W7C3</accession>
<comment type="caution">
    <text evidence="2">The sequence shown here is derived from an EMBL/GenBank/DDBJ whole genome shotgun (WGS) entry which is preliminary data.</text>
</comment>
<feature type="region of interest" description="Disordered" evidence="1">
    <location>
        <begin position="207"/>
        <end position="229"/>
    </location>
</feature>
<feature type="region of interest" description="Disordered" evidence="1">
    <location>
        <begin position="1"/>
        <end position="29"/>
    </location>
</feature>
<gene>
    <name evidence="2" type="ORF">NDU88_004120</name>
</gene>
<evidence type="ECO:0000313" key="2">
    <source>
        <dbReference type="EMBL" id="KAJ1208737.1"/>
    </source>
</evidence>
<protein>
    <submittedName>
        <fullName evidence="2">Uncharacterized protein</fullName>
    </submittedName>
</protein>
<sequence length="229" mass="24901">MSAQRQLEQRCVSKNLQSEQQDGSSPDRWSDFLRAAVAGIAGFMRALPYARKISMAPKITRNSGDKLDGSKTTRAGRDKGDLAGANRRLMSTIGKSTGKNMPGMGKDAKTSDSTTPLLEVRGKDKSQSTIMTFFTGEVRDSSLEHITLPSEISPSATGTILSDTSSEKTLIENNEPLIKATQGSKDLLGARDSNTVIREKVLAPLAGKDNNNLKCSDRRIKSRKEMRIP</sequence>
<dbReference type="AlphaFoldDB" id="A0AAV7W7C3"/>
<feature type="compositionally biased region" description="Basic and acidic residues" evidence="1">
    <location>
        <begin position="63"/>
        <end position="81"/>
    </location>
</feature>
<dbReference type="Proteomes" id="UP001066276">
    <property type="component" value="Chromosome 1_2"/>
</dbReference>
<proteinExistence type="predicted"/>
<evidence type="ECO:0000256" key="1">
    <source>
        <dbReference type="SAM" id="MobiDB-lite"/>
    </source>
</evidence>
<feature type="compositionally biased region" description="Basic and acidic residues" evidence="1">
    <location>
        <begin position="215"/>
        <end position="229"/>
    </location>
</feature>
<reference evidence="2" key="1">
    <citation type="journal article" date="2022" name="bioRxiv">
        <title>Sequencing and chromosome-scale assembly of the giantPleurodeles waltlgenome.</title>
        <authorList>
            <person name="Brown T."/>
            <person name="Elewa A."/>
            <person name="Iarovenko S."/>
            <person name="Subramanian E."/>
            <person name="Araus A.J."/>
            <person name="Petzold A."/>
            <person name="Susuki M."/>
            <person name="Suzuki K.-i.T."/>
            <person name="Hayashi T."/>
            <person name="Toyoda A."/>
            <person name="Oliveira C."/>
            <person name="Osipova E."/>
            <person name="Leigh N.D."/>
            <person name="Simon A."/>
            <person name="Yun M.H."/>
        </authorList>
    </citation>
    <scope>NUCLEOTIDE SEQUENCE</scope>
    <source>
        <strain evidence="2">20211129_DDA</strain>
        <tissue evidence="2">Liver</tissue>
    </source>
</reference>
<dbReference type="EMBL" id="JANPWB010000002">
    <property type="protein sequence ID" value="KAJ1208737.1"/>
    <property type="molecule type" value="Genomic_DNA"/>
</dbReference>
<evidence type="ECO:0000313" key="3">
    <source>
        <dbReference type="Proteomes" id="UP001066276"/>
    </source>
</evidence>
<feature type="compositionally biased region" description="Polar residues" evidence="1">
    <location>
        <begin position="1"/>
        <end position="24"/>
    </location>
</feature>
<name>A0AAV7W7C3_PLEWA</name>
<organism evidence="2 3">
    <name type="scientific">Pleurodeles waltl</name>
    <name type="common">Iberian ribbed newt</name>
    <dbReference type="NCBI Taxonomy" id="8319"/>
    <lineage>
        <taxon>Eukaryota</taxon>
        <taxon>Metazoa</taxon>
        <taxon>Chordata</taxon>
        <taxon>Craniata</taxon>
        <taxon>Vertebrata</taxon>
        <taxon>Euteleostomi</taxon>
        <taxon>Amphibia</taxon>
        <taxon>Batrachia</taxon>
        <taxon>Caudata</taxon>
        <taxon>Salamandroidea</taxon>
        <taxon>Salamandridae</taxon>
        <taxon>Pleurodelinae</taxon>
        <taxon>Pleurodeles</taxon>
    </lineage>
</organism>
<keyword evidence="3" id="KW-1185">Reference proteome</keyword>